<evidence type="ECO:0000313" key="1">
    <source>
        <dbReference type="EMBL" id="MFH8135885.1"/>
    </source>
</evidence>
<protein>
    <submittedName>
        <fullName evidence="1">Uncharacterized protein</fullName>
    </submittedName>
</protein>
<dbReference type="RefSeq" id="WP_397217136.1">
    <property type="nucleotide sequence ID" value="NZ_JBGFSN010000008.1"/>
</dbReference>
<name>A0ABW7PZZ8_9GAMM</name>
<accession>A0ABW7PZZ8</accession>
<dbReference type="Proteomes" id="UP001611251">
    <property type="component" value="Unassembled WGS sequence"/>
</dbReference>
<sequence>MEAIRPWENSQPCTTTIHFAKQKQLTTGTSWLNHSLGLADAMGESKKLFSPYQKGEADH</sequence>
<proteinExistence type="predicted"/>
<dbReference type="EMBL" id="JBGFSN010000008">
    <property type="protein sequence ID" value="MFH8135885.1"/>
    <property type="molecule type" value="Genomic_DNA"/>
</dbReference>
<keyword evidence="2" id="KW-1185">Reference proteome</keyword>
<gene>
    <name evidence="1" type="ORF">ABU178_17155</name>
</gene>
<comment type="caution">
    <text evidence="1">The sequence shown here is derived from an EMBL/GenBank/DDBJ whole genome shotgun (WGS) entry which is preliminary data.</text>
</comment>
<organism evidence="1 2">
    <name type="scientific">Pantoea osteomyelitidis</name>
    <dbReference type="NCBI Taxonomy" id="3230026"/>
    <lineage>
        <taxon>Bacteria</taxon>
        <taxon>Pseudomonadati</taxon>
        <taxon>Pseudomonadota</taxon>
        <taxon>Gammaproteobacteria</taxon>
        <taxon>Enterobacterales</taxon>
        <taxon>Erwiniaceae</taxon>
        <taxon>Pantoea</taxon>
    </lineage>
</organism>
<reference evidence="1 2" key="1">
    <citation type="submission" date="2024-08" db="EMBL/GenBank/DDBJ databases">
        <title>Pantoea ronii - a newly identified human opportunistic pathogen.</title>
        <authorList>
            <person name="Keidar-Friedman D."/>
            <person name="Sorek N."/>
            <person name="Leshin-Carmel D."/>
            <person name="Tsur A."/>
            <person name="Amsalem M."/>
            <person name="Tolkach D."/>
            <person name="Brosh-Nissimov T."/>
        </authorList>
    </citation>
    <scope>NUCLEOTIDE SEQUENCE [LARGE SCALE GENOMIC DNA]</scope>
    <source>
        <strain evidence="1 2">AA23256</strain>
    </source>
</reference>
<evidence type="ECO:0000313" key="2">
    <source>
        <dbReference type="Proteomes" id="UP001611251"/>
    </source>
</evidence>